<evidence type="ECO:0000259" key="2">
    <source>
        <dbReference type="Pfam" id="PF00930"/>
    </source>
</evidence>
<dbReference type="PANTHER" id="PTHR11731:SF193">
    <property type="entry name" value="DIPEPTIDYL PEPTIDASE 9"/>
    <property type="match status" value="1"/>
</dbReference>
<protein>
    <submittedName>
        <fullName evidence="3">DPP IV N-terminal domain-containing protein</fullName>
    </submittedName>
</protein>
<dbReference type="RefSeq" id="WP_271323720.1">
    <property type="nucleotide sequence ID" value="NZ_JAAGKO020000029.1"/>
</dbReference>
<dbReference type="SUPFAM" id="SSF82171">
    <property type="entry name" value="DPP6 N-terminal domain-like"/>
    <property type="match status" value="1"/>
</dbReference>
<keyword evidence="4" id="KW-1185">Reference proteome</keyword>
<dbReference type="InterPro" id="IPR002469">
    <property type="entry name" value="Peptidase_S9B_N"/>
</dbReference>
<sequence>MRCDWPPSPAAANCGRWTSPAVRRAGCPPRVRSPTRAPTTGRRVAYRDGDTLRVVATDGTGDRALATPDRPDTAFGTAPHTSATCDGPRGLWWSPDDTRLLAARTDSARVAHWYLADPARPEDPPRAYRYAAAGRANSDVTLWLTELDGTRTEARWDRAGFEYVIGAGWDEHGPYALVQSRDQRTVLLLGIDPADGRTTVLAQQRDACWVHPVPGLPVRTAGGALVGHTDLGATRHLTVDGSPVTPPGLQLRAVLGVEGEQVLFTACGEPTETHLWRYDPNGGPVRLTEGPGLHTGAAAGGTLVLAARRRDRPGPRVTVARDGRPALSIASLTQPPVLRTRDPARARGRPTSPIATPPRPSSGRPPDCAARCC</sequence>
<organism evidence="3 4">
    <name type="scientific">Streptantibioticus silvisoli</name>
    <dbReference type="NCBI Taxonomy" id="2705255"/>
    <lineage>
        <taxon>Bacteria</taxon>
        <taxon>Bacillati</taxon>
        <taxon>Actinomycetota</taxon>
        <taxon>Actinomycetes</taxon>
        <taxon>Kitasatosporales</taxon>
        <taxon>Streptomycetaceae</taxon>
        <taxon>Streptantibioticus</taxon>
    </lineage>
</organism>
<evidence type="ECO:0000313" key="3">
    <source>
        <dbReference type="EMBL" id="MDI5964993.1"/>
    </source>
</evidence>
<feature type="domain" description="Dipeptidylpeptidase IV N-terminal" evidence="2">
    <location>
        <begin position="89"/>
        <end position="279"/>
    </location>
</feature>
<dbReference type="InterPro" id="IPR050278">
    <property type="entry name" value="Serine_Prot_S9B/DPPIV"/>
</dbReference>
<evidence type="ECO:0000256" key="1">
    <source>
        <dbReference type="SAM" id="MobiDB-lite"/>
    </source>
</evidence>
<dbReference type="Gene3D" id="2.140.10.30">
    <property type="entry name" value="Dipeptidylpeptidase IV, N-terminal domain"/>
    <property type="match status" value="1"/>
</dbReference>
<reference evidence="3 4" key="1">
    <citation type="submission" date="2023-05" db="EMBL/GenBank/DDBJ databases">
        <title>Streptantibioticus silvisoli sp. nov., acidotolerant actinomycetes 1 from pine litter.</title>
        <authorList>
            <person name="Swiecimska M."/>
            <person name="Golinska P."/>
            <person name="Sangal V."/>
            <person name="Wachnowicz B."/>
            <person name="Goodfellow M."/>
        </authorList>
    </citation>
    <scope>NUCLEOTIDE SEQUENCE [LARGE SCALE GENOMIC DNA]</scope>
    <source>
        <strain evidence="3 4">SL54</strain>
    </source>
</reference>
<gene>
    <name evidence="3" type="ORF">POF43_020085</name>
</gene>
<dbReference type="PANTHER" id="PTHR11731">
    <property type="entry name" value="PROTEASE FAMILY S9B,C DIPEPTIDYL-PEPTIDASE IV-RELATED"/>
    <property type="match status" value="1"/>
</dbReference>
<accession>A0ABT6W2M6</accession>
<dbReference type="Proteomes" id="UP001156398">
    <property type="component" value="Unassembled WGS sequence"/>
</dbReference>
<dbReference type="EMBL" id="JAAGKO020000029">
    <property type="protein sequence ID" value="MDI5964993.1"/>
    <property type="molecule type" value="Genomic_DNA"/>
</dbReference>
<proteinExistence type="predicted"/>
<feature type="region of interest" description="Disordered" evidence="1">
    <location>
        <begin position="310"/>
        <end position="373"/>
    </location>
</feature>
<comment type="caution">
    <text evidence="3">The sequence shown here is derived from an EMBL/GenBank/DDBJ whole genome shotgun (WGS) entry which is preliminary data.</text>
</comment>
<dbReference type="Pfam" id="PF00930">
    <property type="entry name" value="DPPIV_N"/>
    <property type="match status" value="1"/>
</dbReference>
<evidence type="ECO:0000313" key="4">
    <source>
        <dbReference type="Proteomes" id="UP001156398"/>
    </source>
</evidence>
<name>A0ABT6W2M6_9ACTN</name>